<dbReference type="InterPro" id="IPR015943">
    <property type="entry name" value="WD40/YVTN_repeat-like_dom_sf"/>
</dbReference>
<dbReference type="Gene3D" id="2.130.10.10">
    <property type="entry name" value="YVTN repeat-like/Quinoprotein amine dehydrogenase"/>
    <property type="match status" value="1"/>
</dbReference>
<dbReference type="PROSITE" id="PS51257">
    <property type="entry name" value="PROKAR_LIPOPROTEIN"/>
    <property type="match status" value="1"/>
</dbReference>
<gene>
    <name evidence="1" type="ORF">JF50_25405</name>
</gene>
<dbReference type="Proteomes" id="UP000031327">
    <property type="component" value="Unassembled WGS sequence"/>
</dbReference>
<evidence type="ECO:0000313" key="2">
    <source>
        <dbReference type="Proteomes" id="UP000031327"/>
    </source>
</evidence>
<evidence type="ECO:0000313" key="1">
    <source>
        <dbReference type="EMBL" id="KID55141.1"/>
    </source>
</evidence>
<organism evidence="1 2">
    <name type="scientific">Pseudoalteromonas luteoviolacea</name>
    <dbReference type="NCBI Taxonomy" id="43657"/>
    <lineage>
        <taxon>Bacteria</taxon>
        <taxon>Pseudomonadati</taxon>
        <taxon>Pseudomonadota</taxon>
        <taxon>Gammaproteobacteria</taxon>
        <taxon>Alteromonadales</taxon>
        <taxon>Pseudoalteromonadaceae</taxon>
        <taxon>Pseudoalteromonas</taxon>
    </lineage>
</organism>
<dbReference type="RefSeq" id="WP_039612031.1">
    <property type="nucleotide sequence ID" value="NZ_JWIC01000010.1"/>
</dbReference>
<evidence type="ECO:0008006" key="3">
    <source>
        <dbReference type="Google" id="ProtNLM"/>
    </source>
</evidence>
<dbReference type="CDD" id="cd15482">
    <property type="entry name" value="Sialidase_non-viral"/>
    <property type="match status" value="1"/>
</dbReference>
<sequence>MASALKQNCALLTLSALLLTGCGGGGNDSSNSAIQTPKKQINSAPNIVFESPNKVMGEQSVIISATITDDQQISSVNWKQVAGKEIKWTVQENNSITFQAPHLPDIEVLELELTAKDNQGLTTTKSIKLEVEPLPTPIKKLKFDNMIRDVDPSILYSFSRPQFIGEKTQLMRSNDAGDTWEQIYQDELFDDSDYMHQIITSSIPGHLIIRTLNVKQRKYTFIHSFDYGKSFDQSSQVELDSLSIKYFFDRKTMWSINYNDHTLNKSDDFGKTWQTVNQSDYIPYSRIVFPKSNDNILFLTKSDQSNEAFLISYDNGKSFENRSTGLPVTGVSTAYINPDDYKNIIVGSAYGFFETQDAGITWDALNWDNTNRLVQSHSGDLYRHIESRFEMSTDFGKTWQYRYANPEGGLDLYIMSIHDNFFYFRLDGPSDHGTYRGFKGTPQE</sequence>
<protein>
    <recommendedName>
        <fullName evidence="3">Sortilin N-terminal domain-containing protein</fullName>
    </recommendedName>
</protein>
<dbReference type="SUPFAM" id="SSF110296">
    <property type="entry name" value="Oligoxyloglucan reducing end-specific cellobiohydrolase"/>
    <property type="match status" value="1"/>
</dbReference>
<dbReference type="AlphaFoldDB" id="A0A0C1Q3H8"/>
<dbReference type="OrthoDB" id="9757809at2"/>
<name>A0A0C1Q3H8_9GAMM</name>
<reference evidence="1 2" key="1">
    <citation type="submission" date="2014-12" db="EMBL/GenBank/DDBJ databases">
        <title>Draft Genome Sequence of Pseudoalteromonas luteoviolacea HI1.</title>
        <authorList>
            <person name="Asahina A.Y."/>
            <person name="Hadfield M.G."/>
        </authorList>
    </citation>
    <scope>NUCLEOTIDE SEQUENCE [LARGE SCALE GENOMIC DNA]</scope>
    <source>
        <strain evidence="1 2">HI1</strain>
    </source>
</reference>
<proteinExistence type="predicted"/>
<dbReference type="EMBL" id="JWIC01000010">
    <property type="protein sequence ID" value="KID55141.1"/>
    <property type="molecule type" value="Genomic_DNA"/>
</dbReference>
<comment type="caution">
    <text evidence="1">The sequence shown here is derived from an EMBL/GenBank/DDBJ whole genome shotgun (WGS) entry which is preliminary data.</text>
</comment>
<accession>A0A0C1Q3H8</accession>
<dbReference type="Gene3D" id="2.60.40.3010">
    <property type="match status" value="1"/>
</dbReference>